<dbReference type="PROSITE" id="PS50157">
    <property type="entry name" value="ZINC_FINGER_C2H2_2"/>
    <property type="match status" value="2"/>
</dbReference>
<dbReference type="PANTHER" id="PTHR23226">
    <property type="entry name" value="ZINC FINGER AND SCAN DOMAIN-CONTAINING"/>
    <property type="match status" value="1"/>
</dbReference>
<evidence type="ECO:0000256" key="5">
    <source>
        <dbReference type="ARBA" id="ARBA00022771"/>
    </source>
</evidence>
<feature type="compositionally biased region" description="Pro residues" evidence="12">
    <location>
        <begin position="108"/>
        <end position="119"/>
    </location>
</feature>
<keyword evidence="7" id="KW-0805">Transcription regulation</keyword>
<evidence type="ECO:0000256" key="9">
    <source>
        <dbReference type="ARBA" id="ARBA00023163"/>
    </source>
</evidence>
<evidence type="ECO:0000313" key="15">
    <source>
        <dbReference type="Proteomes" id="UP000276834"/>
    </source>
</evidence>
<dbReference type="GO" id="GO:0000978">
    <property type="term" value="F:RNA polymerase II cis-regulatory region sequence-specific DNA binding"/>
    <property type="evidence" value="ECO:0007669"/>
    <property type="project" value="TreeGrafter"/>
</dbReference>
<dbReference type="PANTHER" id="PTHR23226:SF416">
    <property type="entry name" value="FI01424P"/>
    <property type="match status" value="1"/>
</dbReference>
<protein>
    <recommendedName>
        <fullName evidence="13">C2H2-type domain-containing protein</fullName>
    </recommendedName>
</protein>
<dbReference type="PROSITE" id="PS00028">
    <property type="entry name" value="ZINC_FINGER_C2H2_1"/>
    <property type="match status" value="2"/>
</dbReference>
<evidence type="ECO:0000256" key="7">
    <source>
        <dbReference type="ARBA" id="ARBA00023015"/>
    </source>
</evidence>
<evidence type="ECO:0000256" key="3">
    <source>
        <dbReference type="ARBA" id="ARBA00022723"/>
    </source>
</evidence>
<evidence type="ECO:0000256" key="4">
    <source>
        <dbReference type="ARBA" id="ARBA00022737"/>
    </source>
</evidence>
<dbReference type="InterPro" id="IPR013087">
    <property type="entry name" value="Znf_C2H2_type"/>
</dbReference>
<evidence type="ECO:0000256" key="10">
    <source>
        <dbReference type="ARBA" id="ARBA00023242"/>
    </source>
</evidence>
<feature type="region of interest" description="Disordered" evidence="12">
    <location>
        <begin position="77"/>
        <end position="150"/>
    </location>
</feature>
<reference evidence="14 15" key="1">
    <citation type="journal article" date="2018" name="Proc. R. Soc. B">
        <title>A non-coding region near Follistatin controls head colour polymorphism in the Gouldian finch.</title>
        <authorList>
            <person name="Toomey M.B."/>
            <person name="Marques C.I."/>
            <person name="Andrade P."/>
            <person name="Araujo P.M."/>
            <person name="Sabatino S."/>
            <person name="Gazda M.A."/>
            <person name="Afonso S."/>
            <person name="Lopes R.J."/>
            <person name="Corbo J.C."/>
            <person name="Carneiro M."/>
        </authorList>
    </citation>
    <scope>NUCLEOTIDE SEQUENCE [LARGE SCALE GENOMIC DNA]</scope>
    <source>
        <strain evidence="14">Red01</strain>
        <tissue evidence="14">Muscle</tissue>
    </source>
</reference>
<dbReference type="GO" id="GO:0000981">
    <property type="term" value="F:DNA-binding transcription factor activity, RNA polymerase II-specific"/>
    <property type="evidence" value="ECO:0007669"/>
    <property type="project" value="TreeGrafter"/>
</dbReference>
<keyword evidence="3" id="KW-0479">Metal-binding</keyword>
<evidence type="ECO:0000256" key="8">
    <source>
        <dbReference type="ARBA" id="ARBA00023125"/>
    </source>
</evidence>
<evidence type="ECO:0000256" key="11">
    <source>
        <dbReference type="PROSITE-ProRule" id="PRU00042"/>
    </source>
</evidence>
<accession>A0A3L8QAI6</accession>
<feature type="domain" description="C2H2-type" evidence="13">
    <location>
        <begin position="179"/>
        <end position="206"/>
    </location>
</feature>
<feature type="region of interest" description="Disordered" evidence="12">
    <location>
        <begin position="162"/>
        <end position="181"/>
    </location>
</feature>
<dbReference type="Gene3D" id="3.30.160.60">
    <property type="entry name" value="Classic Zinc Finger"/>
    <property type="match status" value="2"/>
</dbReference>
<evidence type="ECO:0000256" key="6">
    <source>
        <dbReference type="ARBA" id="ARBA00022833"/>
    </source>
</evidence>
<dbReference type="GO" id="GO:0008270">
    <property type="term" value="F:zinc ion binding"/>
    <property type="evidence" value="ECO:0007669"/>
    <property type="project" value="UniProtKB-KW"/>
</dbReference>
<dbReference type="SUPFAM" id="SSF57667">
    <property type="entry name" value="beta-beta-alpha zinc fingers"/>
    <property type="match status" value="2"/>
</dbReference>
<keyword evidence="15" id="KW-1185">Reference proteome</keyword>
<evidence type="ECO:0000256" key="1">
    <source>
        <dbReference type="ARBA" id="ARBA00004123"/>
    </source>
</evidence>
<dbReference type="InterPro" id="IPR036236">
    <property type="entry name" value="Znf_C2H2_sf"/>
</dbReference>
<dbReference type="SMART" id="SM00355">
    <property type="entry name" value="ZnF_C2H2"/>
    <property type="match status" value="2"/>
</dbReference>
<feature type="non-terminal residue" evidence="14">
    <location>
        <position position="249"/>
    </location>
</feature>
<keyword evidence="6" id="KW-0862">Zinc</keyword>
<comment type="similarity">
    <text evidence="2">Belongs to the krueppel C2H2-type zinc-finger protein family.</text>
</comment>
<evidence type="ECO:0000313" key="14">
    <source>
        <dbReference type="EMBL" id="RLV63972.1"/>
    </source>
</evidence>
<feature type="domain" description="C2H2-type" evidence="13">
    <location>
        <begin position="207"/>
        <end position="234"/>
    </location>
</feature>
<keyword evidence="10" id="KW-0539">Nucleus</keyword>
<evidence type="ECO:0000259" key="13">
    <source>
        <dbReference type="PROSITE" id="PS50157"/>
    </source>
</evidence>
<dbReference type="FunFam" id="3.30.160.60:FF:000135">
    <property type="entry name" value="Zinc finger protein 358"/>
    <property type="match status" value="1"/>
</dbReference>
<sequence>MKNPNVKIFFPHRIPKPEPELLEFQGFGIFSPQKFGIKSEFWGEMQESYESVISLAEEIAISWPRITAFAESHRRRGLGADASPASPSDNEEEPPPDALENPETPGTLPAPRPKSPPSPDGAKPGTAEAPGAELQPRKAPGKRRGKSGLKKFPARSLRCHDCGKTLAPPKRRRGTERPHRCPECGKSFRLSSSLVTHQRRHNGENPYKCPDCGKSFSVGSAFIQHQRVHVGAAPCRCAVCGKSFAASAG</sequence>
<keyword evidence="5 11" id="KW-0863">Zinc-finger</keyword>
<comment type="subcellular location">
    <subcellularLocation>
        <location evidence="1">Nucleus</location>
    </subcellularLocation>
</comment>
<keyword evidence="9" id="KW-0804">Transcription</keyword>
<evidence type="ECO:0000256" key="12">
    <source>
        <dbReference type="SAM" id="MobiDB-lite"/>
    </source>
</evidence>
<gene>
    <name evidence="14" type="ORF">DV515_00017728</name>
</gene>
<comment type="caution">
    <text evidence="14">The sequence shown here is derived from an EMBL/GenBank/DDBJ whole genome shotgun (WGS) entry which is preliminary data.</text>
</comment>
<dbReference type="Pfam" id="PF00096">
    <property type="entry name" value="zf-C2H2"/>
    <property type="match status" value="2"/>
</dbReference>
<name>A0A3L8QAI6_CHLGU</name>
<dbReference type="Proteomes" id="UP000276834">
    <property type="component" value="Unassembled WGS sequence"/>
</dbReference>
<feature type="compositionally biased region" description="Basic residues" evidence="12">
    <location>
        <begin position="139"/>
        <end position="150"/>
    </location>
</feature>
<proteinExistence type="inferred from homology"/>
<dbReference type="FunFam" id="3.30.160.60:FF:000609">
    <property type="entry name" value="zinc finger protein 621"/>
    <property type="match status" value="1"/>
</dbReference>
<dbReference type="EMBL" id="QUSF01001589">
    <property type="protein sequence ID" value="RLV63972.1"/>
    <property type="molecule type" value="Genomic_DNA"/>
</dbReference>
<keyword evidence="8" id="KW-0238">DNA-binding</keyword>
<organism evidence="14 15">
    <name type="scientific">Chloebia gouldiae</name>
    <name type="common">Gouldian finch</name>
    <name type="synonym">Erythrura gouldiae</name>
    <dbReference type="NCBI Taxonomy" id="44316"/>
    <lineage>
        <taxon>Eukaryota</taxon>
        <taxon>Metazoa</taxon>
        <taxon>Chordata</taxon>
        <taxon>Craniata</taxon>
        <taxon>Vertebrata</taxon>
        <taxon>Euteleostomi</taxon>
        <taxon>Archelosauria</taxon>
        <taxon>Archosauria</taxon>
        <taxon>Dinosauria</taxon>
        <taxon>Saurischia</taxon>
        <taxon>Theropoda</taxon>
        <taxon>Coelurosauria</taxon>
        <taxon>Aves</taxon>
        <taxon>Neognathae</taxon>
        <taxon>Neoaves</taxon>
        <taxon>Telluraves</taxon>
        <taxon>Australaves</taxon>
        <taxon>Passeriformes</taxon>
        <taxon>Passeroidea</taxon>
        <taxon>Passeridae</taxon>
        <taxon>Chloebia</taxon>
    </lineage>
</organism>
<keyword evidence="4" id="KW-0677">Repeat</keyword>
<dbReference type="GO" id="GO:0005634">
    <property type="term" value="C:nucleus"/>
    <property type="evidence" value="ECO:0007669"/>
    <property type="project" value="UniProtKB-SubCell"/>
</dbReference>
<dbReference type="AlphaFoldDB" id="A0A3L8QAI6"/>
<dbReference type="OrthoDB" id="6077919at2759"/>
<evidence type="ECO:0000256" key="2">
    <source>
        <dbReference type="ARBA" id="ARBA00006991"/>
    </source>
</evidence>